<reference evidence="1" key="2">
    <citation type="submission" date="2022-10" db="EMBL/GenBank/DDBJ databases">
        <authorList>
            <consortium name="ENA_rothamsted_submissions"/>
            <consortium name="culmorum"/>
            <person name="King R."/>
        </authorList>
    </citation>
    <scope>NUCLEOTIDE SEQUENCE</scope>
</reference>
<sequence length="300" mass="34607">MRFTKKDIVKLLEYGRAFYNPSLTAKSRLNFVKIIKTEAFPNATIEELIEKFDFLYKKYQAFKSGSEKKFEYYAMVDMAVNLANKNHIPKAADIEILSDDDDEYIPEEVTGIEQPKISTNKRSNDEDIQTGAKKIKLDVNYVPFQENNIPIVPIQTNEIQCVKIDESVLQDIELNVTNAVLESLKKEDEVKAQSLNESFQLMKNELRSLIQNGTTEIVQIMHKKEKEHRLSDVYVMIKTLLDEQMEANETLKEIKTILKSTIGAQKVQHDVDIKQYDAVKNNEVLLKKVLSIIQENNTLK</sequence>
<organism evidence="1 2">
    <name type="scientific">Chironomus riparius</name>
    <dbReference type="NCBI Taxonomy" id="315576"/>
    <lineage>
        <taxon>Eukaryota</taxon>
        <taxon>Metazoa</taxon>
        <taxon>Ecdysozoa</taxon>
        <taxon>Arthropoda</taxon>
        <taxon>Hexapoda</taxon>
        <taxon>Insecta</taxon>
        <taxon>Pterygota</taxon>
        <taxon>Neoptera</taxon>
        <taxon>Endopterygota</taxon>
        <taxon>Diptera</taxon>
        <taxon>Nematocera</taxon>
        <taxon>Chironomoidea</taxon>
        <taxon>Chironomidae</taxon>
        <taxon>Chironominae</taxon>
        <taxon>Chironomus</taxon>
    </lineage>
</organism>
<accession>A0A9N9WT78</accession>
<dbReference type="Proteomes" id="UP001153620">
    <property type="component" value="Chromosome 2"/>
</dbReference>
<evidence type="ECO:0000313" key="1">
    <source>
        <dbReference type="EMBL" id="CAG9803215.1"/>
    </source>
</evidence>
<proteinExistence type="predicted"/>
<dbReference type="AlphaFoldDB" id="A0A9N9WT78"/>
<name>A0A9N9WT78_9DIPT</name>
<dbReference type="EMBL" id="OU895878">
    <property type="protein sequence ID" value="CAG9803215.1"/>
    <property type="molecule type" value="Genomic_DNA"/>
</dbReference>
<gene>
    <name evidence="1" type="ORF">CHIRRI_LOCUS6116</name>
</gene>
<keyword evidence="2" id="KW-1185">Reference proteome</keyword>
<protein>
    <submittedName>
        <fullName evidence="1">Uncharacterized protein</fullName>
    </submittedName>
</protein>
<evidence type="ECO:0000313" key="2">
    <source>
        <dbReference type="Proteomes" id="UP001153620"/>
    </source>
</evidence>
<reference evidence="1" key="1">
    <citation type="submission" date="2022-01" db="EMBL/GenBank/DDBJ databases">
        <authorList>
            <person name="King R."/>
        </authorList>
    </citation>
    <scope>NUCLEOTIDE SEQUENCE</scope>
</reference>